<dbReference type="GO" id="GO:0005737">
    <property type="term" value="C:cytoplasm"/>
    <property type="evidence" value="ECO:0007669"/>
    <property type="project" value="TreeGrafter"/>
</dbReference>
<dbReference type="SUPFAM" id="SSF48452">
    <property type="entry name" value="TPR-like"/>
    <property type="match status" value="1"/>
</dbReference>
<dbReference type="PANTHER" id="PTHR46803">
    <property type="entry name" value="E3 UBIQUITIN-PROTEIN LIGASE CHIP"/>
    <property type="match status" value="1"/>
</dbReference>
<protein>
    <submittedName>
        <fullName evidence="8">U-box-domain-containing protein</fullName>
    </submittedName>
</protein>
<proteinExistence type="predicted"/>
<dbReference type="Gene3D" id="3.30.40.10">
    <property type="entry name" value="Zinc/RING finger domain, C3HC4 (zinc finger)"/>
    <property type="match status" value="1"/>
</dbReference>
<dbReference type="PANTHER" id="PTHR46803:SF2">
    <property type="entry name" value="E3 UBIQUITIN-PROTEIN LIGASE CHIP"/>
    <property type="match status" value="1"/>
</dbReference>
<dbReference type="InterPro" id="IPR003613">
    <property type="entry name" value="Ubox_domain"/>
</dbReference>
<dbReference type="GO" id="GO:0045862">
    <property type="term" value="P:positive regulation of proteolysis"/>
    <property type="evidence" value="ECO:0007669"/>
    <property type="project" value="TreeGrafter"/>
</dbReference>
<comment type="catalytic activity">
    <reaction evidence="1">
        <text>S-ubiquitinyl-[E2 ubiquitin-conjugating enzyme]-L-cysteine + [acceptor protein]-L-lysine = [E2 ubiquitin-conjugating enzyme]-L-cysteine + N(6)-ubiquitinyl-[acceptor protein]-L-lysine.</text>
        <dbReference type="EC" id="2.3.2.27"/>
    </reaction>
</comment>
<dbReference type="InterPro" id="IPR013083">
    <property type="entry name" value="Znf_RING/FYVE/PHD"/>
</dbReference>
<dbReference type="EMBL" id="ML977152">
    <property type="protein sequence ID" value="KAF1987395.1"/>
    <property type="molecule type" value="Genomic_DNA"/>
</dbReference>
<organism evidence="8 9">
    <name type="scientific">Aulographum hederae CBS 113979</name>
    <dbReference type="NCBI Taxonomy" id="1176131"/>
    <lineage>
        <taxon>Eukaryota</taxon>
        <taxon>Fungi</taxon>
        <taxon>Dikarya</taxon>
        <taxon>Ascomycota</taxon>
        <taxon>Pezizomycotina</taxon>
        <taxon>Dothideomycetes</taxon>
        <taxon>Pleosporomycetidae</taxon>
        <taxon>Aulographales</taxon>
        <taxon>Aulographaceae</taxon>
    </lineage>
</organism>
<evidence type="ECO:0000256" key="6">
    <source>
        <dbReference type="PROSITE-ProRule" id="PRU00339"/>
    </source>
</evidence>
<dbReference type="SUPFAM" id="SSF57850">
    <property type="entry name" value="RING/U-box"/>
    <property type="match status" value="1"/>
</dbReference>
<dbReference type="OrthoDB" id="629492at2759"/>
<sequence length="288" mass="33161">MAASYQAEQLKERGNIHFKQGEFEDAVSLYSQAIQKNSGNPLLYTNRGKARMQLRQWQEAIDDALRSIDIQGQNMKAYFLLAQAQLELNHPNEALSSALTAYQTCVSTPAQTNNAFTIAGVVLKCKKAKWELRQKHRLHRRNELLREFEEKIELDTKKELDDIEVQASSGQMGKVEAEEERAYHKETAHKKVQELRSIFAIADPKGMEKREVPEYLVDAISFEIMHDPVITKHGHTYERATIVEALKRNPTDPLTRDPLTPNDLRPNHALKKACDEFWEQNSGWAYDW</sequence>
<evidence type="ECO:0000256" key="2">
    <source>
        <dbReference type="ARBA" id="ARBA00022679"/>
    </source>
</evidence>
<dbReference type="Gene3D" id="1.25.40.10">
    <property type="entry name" value="Tetratricopeptide repeat domain"/>
    <property type="match status" value="1"/>
</dbReference>
<keyword evidence="5" id="KW-0697">Rotamase</keyword>
<dbReference type="SMART" id="SM00028">
    <property type="entry name" value="TPR"/>
    <property type="match status" value="3"/>
</dbReference>
<accession>A0A6G1H2J7</accession>
<dbReference type="GO" id="GO:0000209">
    <property type="term" value="P:protein polyubiquitination"/>
    <property type="evidence" value="ECO:0007669"/>
    <property type="project" value="TreeGrafter"/>
</dbReference>
<dbReference type="GO" id="GO:0003755">
    <property type="term" value="F:peptidyl-prolyl cis-trans isomerase activity"/>
    <property type="evidence" value="ECO:0007669"/>
    <property type="project" value="UniProtKB-KW"/>
</dbReference>
<evidence type="ECO:0000259" key="7">
    <source>
        <dbReference type="PROSITE" id="PS51698"/>
    </source>
</evidence>
<evidence type="ECO:0000256" key="5">
    <source>
        <dbReference type="ARBA" id="ARBA00023110"/>
    </source>
</evidence>
<name>A0A6G1H2J7_9PEZI</name>
<dbReference type="PROSITE" id="PS50005">
    <property type="entry name" value="TPR"/>
    <property type="match status" value="1"/>
</dbReference>
<dbReference type="InterPro" id="IPR019734">
    <property type="entry name" value="TPR_rpt"/>
</dbReference>
<dbReference type="PROSITE" id="PS51698">
    <property type="entry name" value="U_BOX"/>
    <property type="match status" value="1"/>
</dbReference>
<evidence type="ECO:0000256" key="1">
    <source>
        <dbReference type="ARBA" id="ARBA00000900"/>
    </source>
</evidence>
<dbReference type="Pfam" id="PF13414">
    <property type="entry name" value="TPR_11"/>
    <property type="match status" value="1"/>
</dbReference>
<dbReference type="GO" id="GO:0006515">
    <property type="term" value="P:protein quality control for misfolded or incompletely synthesized proteins"/>
    <property type="evidence" value="ECO:0007669"/>
    <property type="project" value="TreeGrafter"/>
</dbReference>
<keyword evidence="6" id="KW-0802">TPR repeat</keyword>
<dbReference type="Proteomes" id="UP000800041">
    <property type="component" value="Unassembled WGS sequence"/>
</dbReference>
<keyword evidence="3" id="KW-0677">Repeat</keyword>
<evidence type="ECO:0000256" key="4">
    <source>
        <dbReference type="ARBA" id="ARBA00022786"/>
    </source>
</evidence>
<evidence type="ECO:0000313" key="8">
    <source>
        <dbReference type="EMBL" id="KAF1987395.1"/>
    </source>
</evidence>
<gene>
    <name evidence="8" type="ORF">K402DRAFT_392665</name>
</gene>
<dbReference type="Pfam" id="PF04564">
    <property type="entry name" value="U-box"/>
    <property type="match status" value="1"/>
</dbReference>
<feature type="domain" description="U-box" evidence="7">
    <location>
        <begin position="211"/>
        <end position="284"/>
    </location>
</feature>
<dbReference type="InterPro" id="IPR011990">
    <property type="entry name" value="TPR-like_helical_dom_sf"/>
</dbReference>
<dbReference type="SMART" id="SM00504">
    <property type="entry name" value="Ubox"/>
    <property type="match status" value="1"/>
</dbReference>
<feature type="repeat" description="TPR" evidence="6">
    <location>
        <begin position="7"/>
        <end position="40"/>
    </location>
</feature>
<keyword evidence="2" id="KW-0808">Transferase</keyword>
<dbReference type="GO" id="GO:0061630">
    <property type="term" value="F:ubiquitin protein ligase activity"/>
    <property type="evidence" value="ECO:0007669"/>
    <property type="project" value="UniProtKB-EC"/>
</dbReference>
<dbReference type="AlphaFoldDB" id="A0A6G1H2J7"/>
<keyword evidence="9" id="KW-1185">Reference proteome</keyword>
<dbReference type="GO" id="GO:0043161">
    <property type="term" value="P:proteasome-mediated ubiquitin-dependent protein catabolic process"/>
    <property type="evidence" value="ECO:0007669"/>
    <property type="project" value="TreeGrafter"/>
</dbReference>
<keyword evidence="4" id="KW-0833">Ubl conjugation pathway</keyword>
<evidence type="ECO:0000256" key="3">
    <source>
        <dbReference type="ARBA" id="ARBA00022737"/>
    </source>
</evidence>
<evidence type="ECO:0000313" key="9">
    <source>
        <dbReference type="Proteomes" id="UP000800041"/>
    </source>
</evidence>
<keyword evidence="5" id="KW-0413">Isomerase</keyword>
<reference evidence="8" key="1">
    <citation type="journal article" date="2020" name="Stud. Mycol.">
        <title>101 Dothideomycetes genomes: a test case for predicting lifestyles and emergence of pathogens.</title>
        <authorList>
            <person name="Haridas S."/>
            <person name="Albert R."/>
            <person name="Binder M."/>
            <person name="Bloem J."/>
            <person name="Labutti K."/>
            <person name="Salamov A."/>
            <person name="Andreopoulos B."/>
            <person name="Baker S."/>
            <person name="Barry K."/>
            <person name="Bills G."/>
            <person name="Bluhm B."/>
            <person name="Cannon C."/>
            <person name="Castanera R."/>
            <person name="Culley D."/>
            <person name="Daum C."/>
            <person name="Ezra D."/>
            <person name="Gonzalez J."/>
            <person name="Henrissat B."/>
            <person name="Kuo A."/>
            <person name="Liang C."/>
            <person name="Lipzen A."/>
            <person name="Lutzoni F."/>
            <person name="Magnuson J."/>
            <person name="Mondo S."/>
            <person name="Nolan M."/>
            <person name="Ohm R."/>
            <person name="Pangilinan J."/>
            <person name="Park H.-J."/>
            <person name="Ramirez L."/>
            <person name="Alfaro M."/>
            <person name="Sun H."/>
            <person name="Tritt A."/>
            <person name="Yoshinaga Y."/>
            <person name="Zwiers L.-H."/>
            <person name="Turgeon B."/>
            <person name="Goodwin S."/>
            <person name="Spatafora J."/>
            <person name="Crous P."/>
            <person name="Grigoriev I."/>
        </authorList>
    </citation>
    <scope>NUCLEOTIDE SEQUENCE</scope>
    <source>
        <strain evidence="8">CBS 113979</strain>
    </source>
</reference>
<dbReference type="GO" id="GO:0051087">
    <property type="term" value="F:protein-folding chaperone binding"/>
    <property type="evidence" value="ECO:0007669"/>
    <property type="project" value="TreeGrafter"/>
</dbReference>
<dbReference type="GO" id="GO:0071218">
    <property type="term" value="P:cellular response to misfolded protein"/>
    <property type="evidence" value="ECO:0007669"/>
    <property type="project" value="TreeGrafter"/>
</dbReference>